<evidence type="ECO:0000256" key="1">
    <source>
        <dbReference type="SAM" id="MobiDB-lite"/>
    </source>
</evidence>
<dbReference type="AlphaFoldDB" id="A0A3S5AHS9"/>
<protein>
    <submittedName>
        <fullName evidence="2">Uncharacterized protein</fullName>
    </submittedName>
</protein>
<sequence length="338" mass="36785">MIMLSGAGLYEIPSFYDLCCEFLHQYFTPFMLLFLINSEAARLVDALRRRRVTIASWLDRLDSISVSGSGSPAERHRLVAVARRLVAWRESRQPDVVTEPAAGRCPGPSLDPGLGPGVFAVRLSLDPAVLVYAVEVARASMCSHATSDSRSSHEAPSSVSASDGDWLAATDESGRLGNLDRLRGLARRSSAGGSVFSALAGSWLCRLARLEEADEKSSCKVDLEQTFVPFPPPPPTFACAAPIGHTFGFFQLSHDMRLPAGVFLFVSHTLLELVSSTLLFNCQLDHSEIYSAVSTFTIGQKTSWFWCRGHLEEGARHHVCIRSWLPCVGQSSAISPAS</sequence>
<dbReference type="EMBL" id="CAAALY010255063">
    <property type="protein sequence ID" value="VEL37459.1"/>
    <property type="molecule type" value="Genomic_DNA"/>
</dbReference>
<accession>A0A3S5AHS9</accession>
<gene>
    <name evidence="2" type="ORF">PXEA_LOCUS30899</name>
</gene>
<name>A0A3S5AHS9_9PLAT</name>
<evidence type="ECO:0000313" key="3">
    <source>
        <dbReference type="Proteomes" id="UP000784294"/>
    </source>
</evidence>
<organism evidence="2 3">
    <name type="scientific">Protopolystoma xenopodis</name>
    <dbReference type="NCBI Taxonomy" id="117903"/>
    <lineage>
        <taxon>Eukaryota</taxon>
        <taxon>Metazoa</taxon>
        <taxon>Spiralia</taxon>
        <taxon>Lophotrochozoa</taxon>
        <taxon>Platyhelminthes</taxon>
        <taxon>Monogenea</taxon>
        <taxon>Polyopisthocotylea</taxon>
        <taxon>Polystomatidea</taxon>
        <taxon>Polystomatidae</taxon>
        <taxon>Protopolystoma</taxon>
    </lineage>
</organism>
<proteinExistence type="predicted"/>
<feature type="region of interest" description="Disordered" evidence="1">
    <location>
        <begin position="145"/>
        <end position="165"/>
    </location>
</feature>
<dbReference type="Proteomes" id="UP000784294">
    <property type="component" value="Unassembled WGS sequence"/>
</dbReference>
<reference evidence="2" key="1">
    <citation type="submission" date="2018-11" db="EMBL/GenBank/DDBJ databases">
        <authorList>
            <consortium name="Pathogen Informatics"/>
        </authorList>
    </citation>
    <scope>NUCLEOTIDE SEQUENCE</scope>
</reference>
<evidence type="ECO:0000313" key="2">
    <source>
        <dbReference type="EMBL" id="VEL37459.1"/>
    </source>
</evidence>
<keyword evidence="3" id="KW-1185">Reference proteome</keyword>
<comment type="caution">
    <text evidence="2">The sequence shown here is derived from an EMBL/GenBank/DDBJ whole genome shotgun (WGS) entry which is preliminary data.</text>
</comment>